<dbReference type="Gene3D" id="2.60.40.200">
    <property type="entry name" value="Superoxide dismutase, copper/zinc binding domain"/>
    <property type="match status" value="1"/>
</dbReference>
<evidence type="ECO:0000259" key="3">
    <source>
        <dbReference type="Pfam" id="PF00080"/>
    </source>
</evidence>
<dbReference type="PANTHER" id="PTHR10003">
    <property type="entry name" value="SUPEROXIDE DISMUTASE CU-ZN -RELATED"/>
    <property type="match status" value="1"/>
</dbReference>
<comment type="similarity">
    <text evidence="1">Belongs to the Cu-Zn superoxide dismutase family.</text>
</comment>
<evidence type="ECO:0000256" key="1">
    <source>
        <dbReference type="ARBA" id="ARBA00010457"/>
    </source>
</evidence>
<dbReference type="GO" id="GO:0005507">
    <property type="term" value="F:copper ion binding"/>
    <property type="evidence" value="ECO:0007669"/>
    <property type="project" value="InterPro"/>
</dbReference>
<name>A0A844YIR6_9SPHN</name>
<dbReference type="InterPro" id="IPR036423">
    <property type="entry name" value="SOD-like_Cu/Zn_dom_sf"/>
</dbReference>
<dbReference type="GO" id="GO:0006801">
    <property type="term" value="P:superoxide metabolic process"/>
    <property type="evidence" value="ECO:0007669"/>
    <property type="project" value="InterPro"/>
</dbReference>
<proteinExistence type="inferred from homology"/>
<organism evidence="4 5">
    <name type="scientific">Qipengyuania oceanensis</name>
    <dbReference type="NCBI Taxonomy" id="1463597"/>
    <lineage>
        <taxon>Bacteria</taxon>
        <taxon>Pseudomonadati</taxon>
        <taxon>Pseudomonadota</taxon>
        <taxon>Alphaproteobacteria</taxon>
        <taxon>Sphingomonadales</taxon>
        <taxon>Erythrobacteraceae</taxon>
        <taxon>Qipengyuania</taxon>
    </lineage>
</organism>
<reference evidence="4 5" key="1">
    <citation type="submission" date="2019-12" db="EMBL/GenBank/DDBJ databases">
        <title>Genomic-based taxomic classification of the family Erythrobacteraceae.</title>
        <authorList>
            <person name="Xu L."/>
        </authorList>
    </citation>
    <scope>NUCLEOTIDE SEQUENCE [LARGE SCALE GENOMIC DNA]</scope>
    <source>
        <strain evidence="4 5">MCCC 1A09965</strain>
    </source>
</reference>
<evidence type="ECO:0000256" key="2">
    <source>
        <dbReference type="SAM" id="SignalP"/>
    </source>
</evidence>
<feature type="signal peptide" evidence="2">
    <location>
        <begin position="1"/>
        <end position="17"/>
    </location>
</feature>
<dbReference type="InterPro" id="IPR001424">
    <property type="entry name" value="SOD_Cu_Zn_dom"/>
</dbReference>
<protein>
    <submittedName>
        <fullName evidence="4">Superoxide dismutase family protein</fullName>
    </submittedName>
</protein>
<keyword evidence="5" id="KW-1185">Reference proteome</keyword>
<dbReference type="InterPro" id="IPR024134">
    <property type="entry name" value="SOD_Cu/Zn_/chaperone"/>
</dbReference>
<dbReference type="Pfam" id="PF00080">
    <property type="entry name" value="Sod_Cu"/>
    <property type="match status" value="1"/>
</dbReference>
<dbReference type="Proteomes" id="UP000445582">
    <property type="component" value="Unassembled WGS sequence"/>
</dbReference>
<evidence type="ECO:0000313" key="4">
    <source>
        <dbReference type="EMBL" id="MXO63219.1"/>
    </source>
</evidence>
<dbReference type="CDD" id="cd00305">
    <property type="entry name" value="Cu-Zn_Superoxide_Dismutase"/>
    <property type="match status" value="1"/>
</dbReference>
<evidence type="ECO:0000313" key="5">
    <source>
        <dbReference type="Proteomes" id="UP000445582"/>
    </source>
</evidence>
<dbReference type="AlphaFoldDB" id="A0A844YIR6"/>
<dbReference type="EMBL" id="WTYN01000001">
    <property type="protein sequence ID" value="MXO63219.1"/>
    <property type="molecule type" value="Genomic_DNA"/>
</dbReference>
<comment type="caution">
    <text evidence="4">The sequence shown here is derived from an EMBL/GenBank/DDBJ whole genome shotgun (WGS) entry which is preliminary data.</text>
</comment>
<feature type="domain" description="Superoxide dismutase copper/zinc binding" evidence="3">
    <location>
        <begin position="45"/>
        <end position="172"/>
    </location>
</feature>
<feature type="chain" id="PRO_5032421215" evidence="2">
    <location>
        <begin position="18"/>
        <end position="176"/>
    </location>
</feature>
<dbReference type="SUPFAM" id="SSF49329">
    <property type="entry name" value="Cu,Zn superoxide dismutase-like"/>
    <property type="match status" value="1"/>
</dbReference>
<gene>
    <name evidence="4" type="ORF">GRI48_09370</name>
</gene>
<keyword evidence="2" id="KW-0732">Signal</keyword>
<dbReference type="PROSITE" id="PS51257">
    <property type="entry name" value="PROKAR_LIPOPROTEIN"/>
    <property type="match status" value="1"/>
</dbReference>
<sequence>MKLLKAIAIGASFATIAACSTIEQLPEQRLASANLYSSAGLPIGTAQVLTRSNAVYLTVAATGLEPGEHGFHLHTTGTCTAPDFKSAGGHLNPLGKQHGSLNPDGKHVGDLANLAVGASRSASRTYELTGSPAQIAEWLFDADGTAVVIHAGPDDYRTDPAGDAGSRVACGVLKAS</sequence>
<accession>A0A844YIR6</accession>
<dbReference type="OrthoDB" id="5431326at2"/>